<keyword evidence="2" id="KW-1185">Reference proteome</keyword>
<comment type="caution">
    <text evidence="1">The sequence shown here is derived from an EMBL/GenBank/DDBJ whole genome shotgun (WGS) entry which is preliminary data.</text>
</comment>
<protein>
    <recommendedName>
        <fullName evidence="3">Reverse transcriptase Ty1/copia-type domain-containing protein</fullName>
    </recommendedName>
</protein>
<reference evidence="1" key="2">
    <citation type="submission" date="2022-01" db="EMBL/GenBank/DDBJ databases">
        <authorList>
            <person name="Yamashiro T."/>
            <person name="Shiraishi A."/>
            <person name="Satake H."/>
            <person name="Nakayama K."/>
        </authorList>
    </citation>
    <scope>NUCLEOTIDE SEQUENCE</scope>
</reference>
<sequence length="195" mass="22166">MIKTIRVQLVSRVNVYFLRSNDEAPEMIKKFITRIQGRDPNVSTSDDFVAPDTPYDTSSSTTIIIDADEAPYIIFTSTKQTPSQSIDIADGSQQEDNAELDRNEFINPFSTSELEEAESSLRNLNLPNMLMFYQPLPFEHQWIKAHLLERILGDPSKPVMTRSKLSTDAKMYVYAFTEGIDFEESFAPVARLEAV</sequence>
<proteinExistence type="predicted"/>
<organism evidence="1 2">
    <name type="scientific">Tanacetum coccineum</name>
    <dbReference type="NCBI Taxonomy" id="301880"/>
    <lineage>
        <taxon>Eukaryota</taxon>
        <taxon>Viridiplantae</taxon>
        <taxon>Streptophyta</taxon>
        <taxon>Embryophyta</taxon>
        <taxon>Tracheophyta</taxon>
        <taxon>Spermatophyta</taxon>
        <taxon>Magnoliopsida</taxon>
        <taxon>eudicotyledons</taxon>
        <taxon>Gunneridae</taxon>
        <taxon>Pentapetalae</taxon>
        <taxon>asterids</taxon>
        <taxon>campanulids</taxon>
        <taxon>Asterales</taxon>
        <taxon>Asteraceae</taxon>
        <taxon>Asteroideae</taxon>
        <taxon>Anthemideae</taxon>
        <taxon>Anthemidinae</taxon>
        <taxon>Tanacetum</taxon>
    </lineage>
</organism>
<evidence type="ECO:0000313" key="2">
    <source>
        <dbReference type="Proteomes" id="UP001151760"/>
    </source>
</evidence>
<evidence type="ECO:0008006" key="3">
    <source>
        <dbReference type="Google" id="ProtNLM"/>
    </source>
</evidence>
<name>A0ABQ4ZB86_9ASTR</name>
<reference evidence="1" key="1">
    <citation type="journal article" date="2022" name="Int. J. Mol. Sci.">
        <title>Draft Genome of Tanacetum Coccineum: Genomic Comparison of Closely Related Tanacetum-Family Plants.</title>
        <authorList>
            <person name="Yamashiro T."/>
            <person name="Shiraishi A."/>
            <person name="Nakayama K."/>
            <person name="Satake H."/>
        </authorList>
    </citation>
    <scope>NUCLEOTIDE SEQUENCE</scope>
</reference>
<accession>A0ABQ4ZB86</accession>
<gene>
    <name evidence="1" type="ORF">Tco_0769996</name>
</gene>
<dbReference type="EMBL" id="BQNB010011192">
    <property type="protein sequence ID" value="GJS87360.1"/>
    <property type="molecule type" value="Genomic_DNA"/>
</dbReference>
<evidence type="ECO:0000313" key="1">
    <source>
        <dbReference type="EMBL" id="GJS87360.1"/>
    </source>
</evidence>
<dbReference type="Proteomes" id="UP001151760">
    <property type="component" value="Unassembled WGS sequence"/>
</dbReference>